<evidence type="ECO:0008006" key="4">
    <source>
        <dbReference type="Google" id="ProtNLM"/>
    </source>
</evidence>
<keyword evidence="1" id="KW-0175">Coiled coil</keyword>
<feature type="coiled-coil region" evidence="1">
    <location>
        <begin position="152"/>
        <end position="214"/>
    </location>
</feature>
<feature type="non-terminal residue" evidence="2">
    <location>
        <position position="1"/>
    </location>
</feature>
<dbReference type="RefSeq" id="WP_242956523.1">
    <property type="nucleotide sequence ID" value="NZ_FOIM01000052.1"/>
</dbReference>
<accession>A0A1I0K7D2</accession>
<keyword evidence="3" id="KW-1185">Reference proteome</keyword>
<gene>
    <name evidence="2" type="ORF">SAMN05216313_1521</name>
</gene>
<evidence type="ECO:0000256" key="1">
    <source>
        <dbReference type="SAM" id="Coils"/>
    </source>
</evidence>
<evidence type="ECO:0000313" key="2">
    <source>
        <dbReference type="EMBL" id="SEU19800.1"/>
    </source>
</evidence>
<proteinExistence type="predicted"/>
<evidence type="ECO:0000313" key="3">
    <source>
        <dbReference type="Proteomes" id="UP000198508"/>
    </source>
</evidence>
<protein>
    <recommendedName>
        <fullName evidence="4">PD-(D/E)XK nuclease family transposase</fullName>
    </recommendedName>
</protein>
<organism evidence="2 3">
    <name type="scientific">Enterocloster lavalensis</name>
    <dbReference type="NCBI Taxonomy" id="460384"/>
    <lineage>
        <taxon>Bacteria</taxon>
        <taxon>Bacillati</taxon>
        <taxon>Bacillota</taxon>
        <taxon>Clostridia</taxon>
        <taxon>Lachnospirales</taxon>
        <taxon>Lachnospiraceae</taxon>
        <taxon>Enterocloster</taxon>
    </lineage>
</organism>
<name>A0A1I0K7D2_9FIRM</name>
<reference evidence="3" key="1">
    <citation type="submission" date="2016-10" db="EMBL/GenBank/DDBJ databases">
        <authorList>
            <person name="Varghese N."/>
            <person name="Submissions S."/>
        </authorList>
    </citation>
    <scope>NUCLEOTIDE SEQUENCE [LARGE SCALE GENOMIC DNA]</scope>
    <source>
        <strain evidence="3">NLAE-zl-G277</strain>
    </source>
</reference>
<dbReference type="EMBL" id="FOIM01000052">
    <property type="protein sequence ID" value="SEU19800.1"/>
    <property type="molecule type" value="Genomic_DNA"/>
</dbReference>
<dbReference type="Pfam" id="PF12784">
    <property type="entry name" value="PDDEXK_2"/>
    <property type="match status" value="1"/>
</dbReference>
<dbReference type="Proteomes" id="UP000198508">
    <property type="component" value="Unassembled WGS sequence"/>
</dbReference>
<sequence>GARCACYSSDLLMRQYSQVREEKRRAGERFSYHDIKRVYTIVLIQKSTAEFHRCPKEYLHYARQTFNTGLELDMLQEYLLIPLDIFRENHQNISRKLDAWLLFIASDQPCDIREVIEAYPEFTELYREVFDFRYHKKELVSMYSEALRILDQNTVELMVELQQEEIKALREKNLRQEEENLRQREEMRRQGEEMRRQEERYQKELLRLQKLLDQKNN</sequence>
<dbReference type="AlphaFoldDB" id="A0A1I0K7D2"/>